<gene>
    <name evidence="1" type="ORF">D0Y65_026714</name>
</gene>
<sequence>STIITPRVEGTLQILGVRWKLSGTIVGFHNFELCHPKKIIKGRRKTKHMPNEKFKFMVIKIILNLQGPIHPLPRKAYAGDLQQVN</sequence>
<evidence type="ECO:0000313" key="1">
    <source>
        <dbReference type="EMBL" id="RZB86743.1"/>
    </source>
</evidence>
<dbReference type="Proteomes" id="UP000289340">
    <property type="component" value="Chromosome 10"/>
</dbReference>
<dbReference type="EMBL" id="QZWG01000010">
    <property type="protein sequence ID" value="RZB86743.1"/>
    <property type="molecule type" value="Genomic_DNA"/>
</dbReference>
<dbReference type="PANTHER" id="PTHR12975">
    <property type="entry name" value="TRANSPORT PROTEIN TRAPP"/>
    <property type="match status" value="1"/>
</dbReference>
<dbReference type="PANTHER" id="PTHR12975:SF6">
    <property type="entry name" value="TRAFFICKING PROTEIN PARTICLE COMPLEX SUBUNIT 8"/>
    <property type="match status" value="1"/>
</dbReference>
<organism evidence="1 2">
    <name type="scientific">Glycine soja</name>
    <name type="common">Wild soybean</name>
    <dbReference type="NCBI Taxonomy" id="3848"/>
    <lineage>
        <taxon>Eukaryota</taxon>
        <taxon>Viridiplantae</taxon>
        <taxon>Streptophyta</taxon>
        <taxon>Embryophyta</taxon>
        <taxon>Tracheophyta</taxon>
        <taxon>Spermatophyta</taxon>
        <taxon>Magnoliopsida</taxon>
        <taxon>eudicotyledons</taxon>
        <taxon>Gunneridae</taxon>
        <taxon>Pentapetalae</taxon>
        <taxon>rosids</taxon>
        <taxon>fabids</taxon>
        <taxon>Fabales</taxon>
        <taxon>Fabaceae</taxon>
        <taxon>Papilionoideae</taxon>
        <taxon>50 kb inversion clade</taxon>
        <taxon>NPAAA clade</taxon>
        <taxon>indigoferoid/millettioid clade</taxon>
        <taxon>Phaseoleae</taxon>
        <taxon>Glycine</taxon>
        <taxon>Glycine subgen. Soja</taxon>
    </lineage>
</organism>
<comment type="caution">
    <text evidence="1">The sequence shown here is derived from an EMBL/GenBank/DDBJ whole genome shotgun (WGS) entry which is preliminary data.</text>
</comment>
<keyword evidence="2" id="KW-1185">Reference proteome</keyword>
<dbReference type="GO" id="GO:1990072">
    <property type="term" value="C:TRAPPIII protein complex"/>
    <property type="evidence" value="ECO:0007669"/>
    <property type="project" value="TreeGrafter"/>
</dbReference>
<accession>A0A445IL15</accession>
<protein>
    <submittedName>
        <fullName evidence="1">Uncharacterized protein</fullName>
    </submittedName>
</protein>
<feature type="non-terminal residue" evidence="1">
    <location>
        <position position="1"/>
    </location>
</feature>
<name>A0A445IL15_GLYSO</name>
<dbReference type="AlphaFoldDB" id="A0A445IL15"/>
<reference evidence="1 2" key="1">
    <citation type="submission" date="2018-09" db="EMBL/GenBank/DDBJ databases">
        <title>A high-quality reference genome of wild soybean provides a powerful tool to mine soybean genomes.</title>
        <authorList>
            <person name="Xie M."/>
            <person name="Chung C.Y.L."/>
            <person name="Li M.-W."/>
            <person name="Wong F.-L."/>
            <person name="Chan T.-F."/>
            <person name="Lam H.-M."/>
        </authorList>
    </citation>
    <scope>NUCLEOTIDE SEQUENCE [LARGE SCALE GENOMIC DNA]</scope>
    <source>
        <strain evidence="2">cv. W05</strain>
        <tissue evidence="1">Hypocotyl of etiolated seedlings</tissue>
    </source>
</reference>
<evidence type="ECO:0000313" key="2">
    <source>
        <dbReference type="Proteomes" id="UP000289340"/>
    </source>
</evidence>
<dbReference type="InterPro" id="IPR024420">
    <property type="entry name" value="TRAPP_III_complex_Trs85"/>
</dbReference>
<proteinExistence type="predicted"/>